<dbReference type="InterPro" id="IPR052155">
    <property type="entry name" value="Biofilm_reg_signaling"/>
</dbReference>
<dbReference type="GO" id="GO:0071732">
    <property type="term" value="P:cellular response to nitric oxide"/>
    <property type="evidence" value="ECO:0007669"/>
    <property type="project" value="UniProtKB-ARBA"/>
</dbReference>
<dbReference type="PANTHER" id="PTHR44757:SF2">
    <property type="entry name" value="BIOFILM ARCHITECTURE MAINTENANCE PROTEIN MBAA"/>
    <property type="match status" value="1"/>
</dbReference>
<accession>A0A1K2HG34</accession>
<evidence type="ECO:0000259" key="3">
    <source>
        <dbReference type="PROSITE" id="PS50883"/>
    </source>
</evidence>
<dbReference type="RefSeq" id="WP_072428240.1">
    <property type="nucleotide sequence ID" value="NZ_FPKR01000006.1"/>
</dbReference>
<protein>
    <submittedName>
        <fullName evidence="5">Diguanylate cyclase (GGDEF) domain-containing protein</fullName>
    </submittedName>
</protein>
<dbReference type="FunFam" id="3.30.70.270:FF:000001">
    <property type="entry name" value="Diguanylate cyclase domain protein"/>
    <property type="match status" value="1"/>
</dbReference>
<dbReference type="NCBIfam" id="TIGR00254">
    <property type="entry name" value="GGDEF"/>
    <property type="match status" value="1"/>
</dbReference>
<evidence type="ECO:0000256" key="2">
    <source>
        <dbReference type="SAM" id="Phobius"/>
    </source>
</evidence>
<dbReference type="Gene3D" id="3.20.20.450">
    <property type="entry name" value="EAL domain"/>
    <property type="match status" value="1"/>
</dbReference>
<keyword evidence="2" id="KW-0472">Membrane</keyword>
<evidence type="ECO:0000313" key="5">
    <source>
        <dbReference type="EMBL" id="SFZ75743.1"/>
    </source>
</evidence>
<feature type="transmembrane region" description="Helical" evidence="2">
    <location>
        <begin position="74"/>
        <end position="94"/>
    </location>
</feature>
<dbReference type="SMART" id="SM00267">
    <property type="entry name" value="GGDEF"/>
    <property type="match status" value="1"/>
</dbReference>
<dbReference type="PROSITE" id="PS50887">
    <property type="entry name" value="GGDEF"/>
    <property type="match status" value="1"/>
</dbReference>
<dbReference type="GO" id="GO:0071111">
    <property type="term" value="F:cyclic-guanylate-specific phosphodiesterase activity"/>
    <property type="evidence" value="ECO:0007669"/>
    <property type="project" value="UniProtKB-EC"/>
</dbReference>
<evidence type="ECO:0000256" key="1">
    <source>
        <dbReference type="ARBA" id="ARBA00051114"/>
    </source>
</evidence>
<dbReference type="Proteomes" id="UP000186513">
    <property type="component" value="Unassembled WGS sequence"/>
</dbReference>
<comment type="catalytic activity">
    <reaction evidence="1">
        <text>3',3'-c-di-GMP + H2O = 5'-phosphoguanylyl(3'-&gt;5')guanosine + H(+)</text>
        <dbReference type="Rhea" id="RHEA:24902"/>
        <dbReference type="ChEBI" id="CHEBI:15377"/>
        <dbReference type="ChEBI" id="CHEBI:15378"/>
        <dbReference type="ChEBI" id="CHEBI:58754"/>
        <dbReference type="ChEBI" id="CHEBI:58805"/>
        <dbReference type="EC" id="3.1.4.52"/>
    </reaction>
    <physiologicalReaction direction="left-to-right" evidence="1">
        <dbReference type="Rhea" id="RHEA:24903"/>
    </physiologicalReaction>
</comment>
<feature type="transmembrane region" description="Helical" evidence="2">
    <location>
        <begin position="50"/>
        <end position="67"/>
    </location>
</feature>
<dbReference type="SUPFAM" id="SSF55073">
    <property type="entry name" value="Nucleotide cyclase"/>
    <property type="match status" value="1"/>
</dbReference>
<dbReference type="InterPro" id="IPR029787">
    <property type="entry name" value="Nucleotide_cyclase"/>
</dbReference>
<dbReference type="FunFam" id="3.20.20.450:FF:000001">
    <property type="entry name" value="Cyclic di-GMP phosphodiesterase yahA"/>
    <property type="match status" value="1"/>
</dbReference>
<dbReference type="STRING" id="1121279.SAMN02745887_01715"/>
<sequence length="640" mass="69869">MSIESVSAAPALDASSRFQARRVGQILRLALAGIALSVAHHAIAQNWRTVGIFLLGALGLLLSLALLRRNRPQAATSLMLAVLTVMMLTFVWLNQGLRDPAVLALPGILVFAAMLGARRLFVSLLLIMLLALAGLTLANVQGWHVNQIKPVRLSSLIDIAAILSVIGFAVWLMAGDLRRALSRLESENQQVRLSQGRIEYLAHHDALTGLPNRVLARERFAQTIALAERAQTEAALLFLDLDNFKTINDSLGHAAGDELLRQSSRRLSQWVRSSDTVCRQGGDEFLVILGGMPDGDAIADVAVKLTQLLTDPYKLGGLDVTVTSSIGIALFPEDGTDFDTLLKKADMAMYRAKESGRNAFRFFDTEMNSSVVEHLHLISGMRQALASQEFTLHYQPQFDLASGAVVGAEALLRWRHPELGLIPPGKFIPVAEKSGLIIDIGAWVLQEACRQGMAWQAQGLGELLLSVNLSPVQFRRGDIERVVLNALDESGLPAGHLDLEMTESLLIDDSSQLSELLTRLRALGLSFSIDDFGTGYSNLGYLKRFEVERLKIDQSFIRRLTEQPHDEAIVRAIIQMAHSLKLTTVAEGIEDAATLARLRELGCDRGQGFYWSPALPAEEFAAYVRAQRQSAGLAAGAQPA</sequence>
<proteinExistence type="predicted"/>
<dbReference type="CDD" id="cd01948">
    <property type="entry name" value="EAL"/>
    <property type="match status" value="1"/>
</dbReference>
<evidence type="ECO:0000259" key="4">
    <source>
        <dbReference type="PROSITE" id="PS50887"/>
    </source>
</evidence>
<feature type="transmembrane region" description="Helical" evidence="2">
    <location>
        <begin position="155"/>
        <end position="174"/>
    </location>
</feature>
<organism evidence="5 6">
    <name type="scientific">Chitinimonas taiwanensis DSM 18899</name>
    <dbReference type="NCBI Taxonomy" id="1121279"/>
    <lineage>
        <taxon>Bacteria</taxon>
        <taxon>Pseudomonadati</taxon>
        <taxon>Pseudomonadota</taxon>
        <taxon>Betaproteobacteria</taxon>
        <taxon>Neisseriales</taxon>
        <taxon>Chitinibacteraceae</taxon>
        <taxon>Chitinimonas</taxon>
    </lineage>
</organism>
<dbReference type="PANTHER" id="PTHR44757">
    <property type="entry name" value="DIGUANYLATE CYCLASE DGCP"/>
    <property type="match status" value="1"/>
</dbReference>
<dbReference type="Gene3D" id="3.30.70.270">
    <property type="match status" value="1"/>
</dbReference>
<dbReference type="Pfam" id="PF00563">
    <property type="entry name" value="EAL"/>
    <property type="match status" value="1"/>
</dbReference>
<dbReference type="AlphaFoldDB" id="A0A1K2HG34"/>
<evidence type="ECO:0000313" key="6">
    <source>
        <dbReference type="Proteomes" id="UP000186513"/>
    </source>
</evidence>
<dbReference type="EMBL" id="FPKR01000006">
    <property type="protein sequence ID" value="SFZ75743.1"/>
    <property type="molecule type" value="Genomic_DNA"/>
</dbReference>
<feature type="transmembrane region" description="Helical" evidence="2">
    <location>
        <begin position="124"/>
        <end position="143"/>
    </location>
</feature>
<dbReference type="CDD" id="cd01949">
    <property type="entry name" value="GGDEF"/>
    <property type="match status" value="1"/>
</dbReference>
<keyword evidence="2" id="KW-0812">Transmembrane</keyword>
<feature type="transmembrane region" description="Helical" evidence="2">
    <location>
        <begin position="26"/>
        <end position="44"/>
    </location>
</feature>
<gene>
    <name evidence="5" type="ORF">SAMN02745887_01715</name>
</gene>
<dbReference type="PROSITE" id="PS50883">
    <property type="entry name" value="EAL"/>
    <property type="match status" value="1"/>
</dbReference>
<dbReference type="InterPro" id="IPR000160">
    <property type="entry name" value="GGDEF_dom"/>
</dbReference>
<name>A0A1K2HG34_9NEIS</name>
<keyword evidence="2" id="KW-1133">Transmembrane helix</keyword>
<dbReference type="InterPro" id="IPR035919">
    <property type="entry name" value="EAL_sf"/>
</dbReference>
<keyword evidence="6" id="KW-1185">Reference proteome</keyword>
<feature type="domain" description="GGDEF" evidence="4">
    <location>
        <begin position="232"/>
        <end position="365"/>
    </location>
</feature>
<dbReference type="SMART" id="SM00052">
    <property type="entry name" value="EAL"/>
    <property type="match status" value="1"/>
</dbReference>
<dbReference type="SUPFAM" id="SSF141868">
    <property type="entry name" value="EAL domain-like"/>
    <property type="match status" value="1"/>
</dbReference>
<dbReference type="InterPro" id="IPR001633">
    <property type="entry name" value="EAL_dom"/>
</dbReference>
<dbReference type="Pfam" id="PF00990">
    <property type="entry name" value="GGDEF"/>
    <property type="match status" value="1"/>
</dbReference>
<reference evidence="5 6" key="1">
    <citation type="submission" date="2016-11" db="EMBL/GenBank/DDBJ databases">
        <authorList>
            <person name="Jaros S."/>
            <person name="Januszkiewicz K."/>
            <person name="Wedrychowicz H."/>
        </authorList>
    </citation>
    <scope>NUCLEOTIDE SEQUENCE [LARGE SCALE GENOMIC DNA]</scope>
    <source>
        <strain evidence="5 6">DSM 18899</strain>
    </source>
</reference>
<dbReference type="OrthoDB" id="9813903at2"/>
<feature type="domain" description="EAL" evidence="3">
    <location>
        <begin position="374"/>
        <end position="628"/>
    </location>
</feature>
<dbReference type="InterPro" id="IPR043128">
    <property type="entry name" value="Rev_trsase/Diguanyl_cyclase"/>
</dbReference>